<dbReference type="Pfam" id="PF00076">
    <property type="entry name" value="RRM_1"/>
    <property type="match status" value="1"/>
</dbReference>
<dbReference type="SUPFAM" id="SSF54928">
    <property type="entry name" value="RNA-binding domain, RBD"/>
    <property type="match status" value="1"/>
</dbReference>
<evidence type="ECO:0000256" key="2">
    <source>
        <dbReference type="PROSITE-ProRule" id="PRU00176"/>
    </source>
</evidence>
<feature type="domain" description="RRM" evidence="5">
    <location>
        <begin position="94"/>
        <end position="171"/>
    </location>
</feature>
<dbReference type="InterPro" id="IPR000504">
    <property type="entry name" value="RRM_dom"/>
</dbReference>
<dbReference type="SMART" id="SM00360">
    <property type="entry name" value="RRM"/>
    <property type="match status" value="1"/>
</dbReference>
<feature type="compositionally biased region" description="Gly residues" evidence="3">
    <location>
        <begin position="222"/>
        <end position="246"/>
    </location>
</feature>
<reference evidence="6 7" key="2">
    <citation type="journal article" date="2018" name="Plant J.">
        <title>The Physcomitrella patens chromosome-scale assembly reveals moss genome structure and evolution.</title>
        <authorList>
            <person name="Lang D."/>
            <person name="Ullrich K.K."/>
            <person name="Murat F."/>
            <person name="Fuchs J."/>
            <person name="Jenkins J."/>
            <person name="Haas F.B."/>
            <person name="Piednoel M."/>
            <person name="Gundlach H."/>
            <person name="Van Bel M."/>
            <person name="Meyberg R."/>
            <person name="Vives C."/>
            <person name="Morata J."/>
            <person name="Symeonidi A."/>
            <person name="Hiss M."/>
            <person name="Muchero W."/>
            <person name="Kamisugi Y."/>
            <person name="Saleh O."/>
            <person name="Blanc G."/>
            <person name="Decker E.L."/>
            <person name="van Gessel N."/>
            <person name="Grimwood J."/>
            <person name="Hayes R.D."/>
            <person name="Graham S.W."/>
            <person name="Gunter L.E."/>
            <person name="McDaniel S.F."/>
            <person name="Hoernstein S.N.W."/>
            <person name="Larsson A."/>
            <person name="Li F.W."/>
            <person name="Perroud P.F."/>
            <person name="Phillips J."/>
            <person name="Ranjan P."/>
            <person name="Rokshar D.S."/>
            <person name="Rothfels C.J."/>
            <person name="Schneider L."/>
            <person name="Shu S."/>
            <person name="Stevenson D.W."/>
            <person name="Thummler F."/>
            <person name="Tillich M."/>
            <person name="Villarreal Aguilar J.C."/>
            <person name="Widiez T."/>
            <person name="Wong G.K."/>
            <person name="Wymore A."/>
            <person name="Zhang Y."/>
            <person name="Zimmer A.D."/>
            <person name="Quatrano R.S."/>
            <person name="Mayer K.F.X."/>
            <person name="Goodstein D."/>
            <person name="Casacuberta J.M."/>
            <person name="Vandepoele K."/>
            <person name="Reski R."/>
            <person name="Cuming A.C."/>
            <person name="Tuskan G.A."/>
            <person name="Maumus F."/>
            <person name="Salse J."/>
            <person name="Schmutz J."/>
            <person name="Rensing S.A."/>
        </authorList>
    </citation>
    <scope>NUCLEOTIDE SEQUENCE [LARGE SCALE GENOMIC DNA]</scope>
    <source>
        <strain evidence="6 7">cv. Gransden 2004</strain>
    </source>
</reference>
<evidence type="ECO:0000256" key="4">
    <source>
        <dbReference type="SAM" id="SignalP"/>
    </source>
</evidence>
<feature type="region of interest" description="Disordered" evidence="3">
    <location>
        <begin position="191"/>
        <end position="273"/>
    </location>
</feature>
<dbReference type="InterPro" id="IPR051229">
    <property type="entry name" value="ALYREF_mRNA_export"/>
</dbReference>
<dbReference type="GO" id="GO:0003723">
    <property type="term" value="F:RNA binding"/>
    <property type="evidence" value="ECO:0007669"/>
    <property type="project" value="UniProtKB-UniRule"/>
</dbReference>
<dbReference type="Proteomes" id="UP000006727">
    <property type="component" value="Chromosome 16"/>
</dbReference>
<dbReference type="InterPro" id="IPR012677">
    <property type="entry name" value="Nucleotide-bd_a/b_plait_sf"/>
</dbReference>
<reference evidence="6 7" key="1">
    <citation type="journal article" date="2008" name="Science">
        <title>The Physcomitrella genome reveals evolutionary insights into the conquest of land by plants.</title>
        <authorList>
            <person name="Rensing S."/>
            <person name="Lang D."/>
            <person name="Zimmer A."/>
            <person name="Terry A."/>
            <person name="Salamov A."/>
            <person name="Shapiro H."/>
            <person name="Nishiyama T."/>
            <person name="Perroud P.-F."/>
            <person name="Lindquist E."/>
            <person name="Kamisugi Y."/>
            <person name="Tanahashi T."/>
            <person name="Sakakibara K."/>
            <person name="Fujita T."/>
            <person name="Oishi K."/>
            <person name="Shin-I T."/>
            <person name="Kuroki Y."/>
            <person name="Toyoda A."/>
            <person name="Suzuki Y."/>
            <person name="Hashimoto A."/>
            <person name="Yamaguchi K."/>
            <person name="Sugano A."/>
            <person name="Kohara Y."/>
            <person name="Fujiyama A."/>
            <person name="Anterola A."/>
            <person name="Aoki S."/>
            <person name="Ashton N."/>
            <person name="Barbazuk W.B."/>
            <person name="Barker E."/>
            <person name="Bennetzen J."/>
            <person name="Bezanilla M."/>
            <person name="Blankenship R."/>
            <person name="Cho S.H."/>
            <person name="Dutcher S."/>
            <person name="Estelle M."/>
            <person name="Fawcett J.A."/>
            <person name="Gundlach H."/>
            <person name="Hanada K."/>
            <person name="Heyl A."/>
            <person name="Hicks K.A."/>
            <person name="Hugh J."/>
            <person name="Lohr M."/>
            <person name="Mayer K."/>
            <person name="Melkozernov A."/>
            <person name="Murata T."/>
            <person name="Nelson D."/>
            <person name="Pils B."/>
            <person name="Prigge M."/>
            <person name="Reiss B."/>
            <person name="Renner T."/>
            <person name="Rombauts S."/>
            <person name="Rushton P."/>
            <person name="Sanderfoot A."/>
            <person name="Schween G."/>
            <person name="Shiu S.-H."/>
            <person name="Stueber K."/>
            <person name="Theodoulou F.L."/>
            <person name="Tu H."/>
            <person name="Van de Peer Y."/>
            <person name="Verrier P.J."/>
            <person name="Waters E."/>
            <person name="Wood A."/>
            <person name="Yang L."/>
            <person name="Cove D."/>
            <person name="Cuming A."/>
            <person name="Hasebe M."/>
            <person name="Lucas S."/>
            <person name="Mishler D.B."/>
            <person name="Reski R."/>
            <person name="Grigoriev I."/>
            <person name="Quatrano R.S."/>
            <person name="Boore J.L."/>
        </authorList>
    </citation>
    <scope>NUCLEOTIDE SEQUENCE [LARGE SCALE GENOMIC DNA]</scope>
    <source>
        <strain evidence="6 7">cv. Gransden 2004</strain>
    </source>
</reference>
<keyword evidence="4" id="KW-0732">Signal</keyword>
<dbReference type="Gene3D" id="3.30.70.330">
    <property type="match status" value="1"/>
</dbReference>
<evidence type="ECO:0000256" key="1">
    <source>
        <dbReference type="ARBA" id="ARBA00022884"/>
    </source>
</evidence>
<dbReference type="PROSITE" id="PS50102">
    <property type="entry name" value="RRM"/>
    <property type="match status" value="1"/>
</dbReference>
<keyword evidence="1 2" id="KW-0694">RNA-binding</keyword>
<dbReference type="Gramene" id="Pp3c16_21370V3.5">
    <property type="protein sequence ID" value="Pp3c16_21370V3.5"/>
    <property type="gene ID" value="Pp3c16_21370"/>
</dbReference>
<dbReference type="EnsemblPlants" id="Pp3c16_21370V3.5">
    <property type="protein sequence ID" value="Pp3c16_21370V3.5"/>
    <property type="gene ID" value="Pp3c16_21370"/>
</dbReference>
<dbReference type="PANTHER" id="PTHR19965:SF35">
    <property type="entry name" value="RNA ANNEALING PROTEIN YRA1"/>
    <property type="match status" value="1"/>
</dbReference>
<dbReference type="SMART" id="SM01218">
    <property type="entry name" value="FoP_duplication"/>
    <property type="match status" value="1"/>
</dbReference>
<dbReference type="PANTHER" id="PTHR19965">
    <property type="entry name" value="RNA AND EXPORT FACTOR BINDING PROTEIN"/>
    <property type="match status" value="1"/>
</dbReference>
<protein>
    <recommendedName>
        <fullName evidence="5">RRM domain-containing protein</fullName>
    </recommendedName>
</protein>
<reference evidence="6" key="3">
    <citation type="submission" date="2020-12" db="UniProtKB">
        <authorList>
            <consortium name="EnsemblPlants"/>
        </authorList>
    </citation>
    <scope>IDENTIFICATION</scope>
</reference>
<organism evidence="6 7">
    <name type="scientific">Physcomitrium patens</name>
    <name type="common">Spreading-leaved earth moss</name>
    <name type="synonym">Physcomitrella patens</name>
    <dbReference type="NCBI Taxonomy" id="3218"/>
    <lineage>
        <taxon>Eukaryota</taxon>
        <taxon>Viridiplantae</taxon>
        <taxon>Streptophyta</taxon>
        <taxon>Embryophyta</taxon>
        <taxon>Bryophyta</taxon>
        <taxon>Bryophytina</taxon>
        <taxon>Bryopsida</taxon>
        <taxon>Funariidae</taxon>
        <taxon>Funariales</taxon>
        <taxon>Funariaceae</taxon>
        <taxon>Physcomitrium</taxon>
    </lineage>
</organism>
<dbReference type="InterPro" id="IPR035979">
    <property type="entry name" value="RBD_domain_sf"/>
</dbReference>
<evidence type="ECO:0000256" key="3">
    <source>
        <dbReference type="SAM" id="MobiDB-lite"/>
    </source>
</evidence>
<evidence type="ECO:0000259" key="5">
    <source>
        <dbReference type="PROSITE" id="PS50102"/>
    </source>
</evidence>
<dbReference type="Pfam" id="PF13865">
    <property type="entry name" value="FoP_duplication"/>
    <property type="match status" value="1"/>
</dbReference>
<name>A0A7I4B4L3_PHYPA</name>
<gene>
    <name evidence="6" type="primary">LOC112293161</name>
</gene>
<evidence type="ECO:0000313" key="7">
    <source>
        <dbReference type="Proteomes" id="UP000006727"/>
    </source>
</evidence>
<feature type="signal peptide" evidence="4">
    <location>
        <begin position="1"/>
        <end position="19"/>
    </location>
</feature>
<dbReference type="EMBL" id="ABEU02000016">
    <property type="status" value="NOT_ANNOTATED_CDS"/>
    <property type="molecule type" value="Genomic_DNA"/>
</dbReference>
<accession>A0A7I4B4L3</accession>
<proteinExistence type="predicted"/>
<sequence length="273" mass="28768">MWLASSAALLVHLFSSVNCTLVGISMCFSRERFCESSFADGLPGWCELPIMCSLCEQPVRRDPDSTWQHDMYENFLPAAPSSGRGVTGGIETGTKLYISNLDYGVSNDDIKELFGEVGDLKRCSINYDRSGRSKGTAEVVFTRKPDAVSAMKRYNNVQLDGKPMKIEMIGTNLIAAPVPAARSSGAMAMVASRGRPVSSSSMPFTRGPGSDRGRGGSSAFRGRGGGRSAGGAGAGGRGAGGRGGGRSATAVEKTVEDLDADLESYHADAMQTN</sequence>
<dbReference type="CDD" id="cd12680">
    <property type="entry name" value="RRM_THOC4"/>
    <property type="match status" value="1"/>
</dbReference>
<keyword evidence="7" id="KW-1185">Reference proteome</keyword>
<dbReference type="InterPro" id="IPR025715">
    <property type="entry name" value="FoP_C"/>
</dbReference>
<feature type="chain" id="PRO_5029561606" description="RRM domain-containing protein" evidence="4">
    <location>
        <begin position="20"/>
        <end position="273"/>
    </location>
</feature>
<evidence type="ECO:0000313" key="6">
    <source>
        <dbReference type="EnsemblPlants" id="Pp3c16_21370V3.5"/>
    </source>
</evidence>
<dbReference type="AlphaFoldDB" id="A0A7I4B4L3"/>